<dbReference type="Proteomes" id="UP000789570">
    <property type="component" value="Unassembled WGS sequence"/>
</dbReference>
<dbReference type="SUPFAM" id="SSF55874">
    <property type="entry name" value="ATPase domain of HSP90 chaperone/DNA topoisomerase II/histidine kinase"/>
    <property type="match status" value="1"/>
</dbReference>
<dbReference type="InterPro" id="IPR022155">
    <property type="entry name" value="DUF3684"/>
</dbReference>
<proteinExistence type="predicted"/>
<organism evidence="3 4">
    <name type="scientific">Funneliformis caledonium</name>
    <dbReference type="NCBI Taxonomy" id="1117310"/>
    <lineage>
        <taxon>Eukaryota</taxon>
        <taxon>Fungi</taxon>
        <taxon>Fungi incertae sedis</taxon>
        <taxon>Mucoromycota</taxon>
        <taxon>Glomeromycotina</taxon>
        <taxon>Glomeromycetes</taxon>
        <taxon>Glomerales</taxon>
        <taxon>Glomeraceae</taxon>
        <taxon>Funneliformis</taxon>
    </lineage>
</organism>
<keyword evidence="4" id="KW-1185">Reference proteome</keyword>
<dbReference type="NCBIfam" id="NF047352">
    <property type="entry name" value="P_loop_sacsin"/>
    <property type="match status" value="1"/>
</dbReference>
<dbReference type="Pfam" id="PF12449">
    <property type="entry name" value="DUF3684"/>
    <property type="match status" value="1"/>
</dbReference>
<dbReference type="InterPro" id="IPR036890">
    <property type="entry name" value="HATPase_C_sf"/>
</dbReference>
<evidence type="ECO:0000313" key="3">
    <source>
        <dbReference type="EMBL" id="CAG8463812.1"/>
    </source>
</evidence>
<dbReference type="OrthoDB" id="10031156at2759"/>
<feature type="region of interest" description="Disordered" evidence="1">
    <location>
        <begin position="1465"/>
        <end position="1517"/>
    </location>
</feature>
<dbReference type="Gene3D" id="3.30.565.10">
    <property type="entry name" value="Histidine kinase-like ATPase, C-terminal domain"/>
    <property type="match status" value="1"/>
</dbReference>
<accession>A0A9N8VVD8</accession>
<comment type="caution">
    <text evidence="3">The sequence shown here is derived from an EMBL/GenBank/DDBJ whole genome shotgun (WGS) entry which is preliminary data.</text>
</comment>
<protein>
    <submittedName>
        <fullName evidence="3">12087_t:CDS:1</fullName>
    </submittedName>
</protein>
<feature type="domain" description="Sacsin/Nov" evidence="2">
    <location>
        <begin position="27"/>
        <end position="133"/>
    </location>
</feature>
<feature type="compositionally biased region" description="Polar residues" evidence="1">
    <location>
        <begin position="1465"/>
        <end position="1476"/>
    </location>
</feature>
<name>A0A9N8VVD8_9GLOM</name>
<dbReference type="InterPro" id="IPR058210">
    <property type="entry name" value="SACS/Nov_dom"/>
</dbReference>
<sequence>MSLDDFRRSVLMNLGGEERVEVNQRLLIDKILARYSSEFVVYRELMQNSDDAKASSVNIIFETENPITGNNVTGNKITRILFKNDGFVFRPQDWDRLKRIAEGNPDEQKIGAFGVGFYSLFSVCENPFVSSGGQGMAFYWRGDHLFAGQGPTGDEDQVWTTFLMDMREPAEFPNIEKFTRFLVNSLQLVIELSKRTLNPRYMNSSGFDTISPQKLFHLTSVDIRDVMIDVKRLVVPNQTIDFQTVIDCEIIETSICLTVISGNLDVTLSREFSAEMERMTKKRPPGKTTVQMLFARFDDTNHSQIFNDLVPYPKQGNIYIGFPTHQTTGCCTHLAARVIPTVERESIDLVDKTLAVYNKDLLCVAGILCRIVYEDDFAQIKQLYNDLIAKFEPDEKILSIRRWLEKRAAHSLDYFTFKPSTPNPEVGRIIESQFFSCSRRDLSILSTNGVLPISDVRIPKPEMAGFIKNVPVVPKILLEQCELFFKKATSLIKELTFEDVLFELKSRSLCENEMVELLKWWSFYRSNGNHVDSGESELFMQLATVYVNDQIRPLNTFDFILNPGIIPPDVDLPAEVLPFSISKTLQRQDLEKWLGWSTLPLIYWAKFIVNNPNLELIPAFAEKIHHILEKNLKIASSNDKEIIRQLFIQKDCVPTKFGMKNPIEAYFQDVNLFPDLPTIQFSKPSSVHNIMKLLGVRKVVDLQIIFSRLGQKDCDHMQLVKYLISELDHLKENDMMKLKITPIWPRENLVESKTKGKFRKAKLTSEIRRYVAYELYAPVALHREFDLPILDWRKRWARSTPEGKLLIDLGLREYPTLQKIIELAAPPTDPNIREKALKYFIDNFKEKYSKEYKPSDVKVAFLPCSSPNIYAKPTECFINIECTIMKFKVIRQDLRFNVGQFGVCQNPSGELLKERLIEDTPQDEETAKSVFEYLQSQQGSFTTHNWLVLGDLNFIPIRDSNRPDVIIKTNPRSCFFDNQEKSLNDFFTKIDFGQKANKFLQSCGVKILPYAIDYAELLVKSSHVIWGLMEDNVEKYLNILKRIAFDYHYLSRYTGLLRKMSTEPILVAITSGQAEGRKVHCRLASANEIYINDDTIYQQVFNPFTAPEDCNLKNLYIKLGCKSLRNSVTEVTNPGYYGLETENSRKLKETIMERASLFYHDYSESEIKRDAEWLKQLKIKEVERIEANYTLKTTHETKSKSISTCLKEEWTNSWVLFVTPNTKSLDISQHLVRSIYVSHKWKDIFNLNTLLITPLSSLESMGYPIDCIPNLKRSVEKYNQKGRSTGTVTEITPAITQNLRNSLQDVINACRAHSGSSLHNQASVKIVDESQPSYCDIIPGHSLYFVGTLQGIKIYNSIITAQSINLFQTHAISLNRFVNLLRYLVEVFQLAPEVVHIFYDNNSNSVAFNRDRSLFFNLNYYIGLHGDECQYVFTNNAMNYWFMTVCHELAHNIVLNHDSKHETSAAGTTISTETGSIANQQQQIQEQDIRMQVSPHSPTQPQNIQQTTAPISQFDIK</sequence>
<dbReference type="Pfam" id="PF25794">
    <property type="entry name" value="SACS"/>
    <property type="match status" value="1"/>
</dbReference>
<dbReference type="EMBL" id="CAJVPQ010000261">
    <property type="protein sequence ID" value="CAG8463812.1"/>
    <property type="molecule type" value="Genomic_DNA"/>
</dbReference>
<reference evidence="3" key="1">
    <citation type="submission" date="2021-06" db="EMBL/GenBank/DDBJ databases">
        <authorList>
            <person name="Kallberg Y."/>
            <person name="Tangrot J."/>
            <person name="Rosling A."/>
        </authorList>
    </citation>
    <scope>NUCLEOTIDE SEQUENCE</scope>
    <source>
        <strain evidence="3">UK204</strain>
    </source>
</reference>
<evidence type="ECO:0000313" key="4">
    <source>
        <dbReference type="Proteomes" id="UP000789570"/>
    </source>
</evidence>
<feature type="compositionally biased region" description="Polar residues" evidence="1">
    <location>
        <begin position="1494"/>
        <end position="1511"/>
    </location>
</feature>
<evidence type="ECO:0000256" key="1">
    <source>
        <dbReference type="SAM" id="MobiDB-lite"/>
    </source>
</evidence>
<evidence type="ECO:0000259" key="2">
    <source>
        <dbReference type="Pfam" id="PF25794"/>
    </source>
</evidence>
<feature type="compositionally biased region" description="Low complexity" evidence="1">
    <location>
        <begin position="1477"/>
        <end position="1492"/>
    </location>
</feature>
<dbReference type="PANTHER" id="PTHR47839:SF1">
    <property type="entry name" value="DOMAIN PROTEIN, PUTATIVE (AFU_ORTHOLOGUE AFUA_6G04830)-RELATED"/>
    <property type="match status" value="1"/>
</dbReference>
<gene>
    <name evidence="3" type="ORF">FCALED_LOCUS1879</name>
</gene>
<dbReference type="PANTHER" id="PTHR47839">
    <property type="entry name" value="DOMAIN PROTEIN, PUTATIVE (AFU_ORTHOLOGUE AFUA_6G04830)-RELATED"/>
    <property type="match status" value="1"/>
</dbReference>